<feature type="region of interest" description="Disordered" evidence="2">
    <location>
        <begin position="749"/>
        <end position="783"/>
    </location>
</feature>
<evidence type="ECO:0000256" key="2">
    <source>
        <dbReference type="SAM" id="MobiDB-lite"/>
    </source>
</evidence>
<dbReference type="AlphaFoldDB" id="A0A381S551"/>
<feature type="coiled-coil region" evidence="1">
    <location>
        <begin position="923"/>
        <end position="965"/>
    </location>
</feature>
<feature type="region of interest" description="Disordered" evidence="2">
    <location>
        <begin position="500"/>
        <end position="519"/>
    </location>
</feature>
<feature type="region of interest" description="Disordered" evidence="2">
    <location>
        <begin position="697"/>
        <end position="733"/>
    </location>
</feature>
<feature type="compositionally biased region" description="Low complexity" evidence="2">
    <location>
        <begin position="768"/>
        <end position="783"/>
    </location>
</feature>
<keyword evidence="3" id="KW-0472">Membrane</keyword>
<keyword evidence="3" id="KW-1133">Transmembrane helix</keyword>
<feature type="region of interest" description="Disordered" evidence="2">
    <location>
        <begin position="814"/>
        <end position="878"/>
    </location>
</feature>
<keyword evidence="1" id="KW-0175">Coiled coil</keyword>
<evidence type="ECO:0000256" key="1">
    <source>
        <dbReference type="SAM" id="Coils"/>
    </source>
</evidence>
<sequence>MAQGKILTVVRSIRRRWRTRIFLRGLTWIAAITGAVLLVSALSLEQMRFSAPSVIWLRILTWGTLVATTYWFILRHLFRRVSDEQVGLYFEEHEPSLEHSVVTALEAPNEAFSPTLGDHLVQNALTRARKIKGGRRVEQGALYRLTGVITGIAVLGLSLVVLGPSHLRLGLAALLLPTRAAAAVNPYEVNIQPGDTTIARGSDQLVTATLRGFESSDVSIFTRKGPDQTFRRITMLLAESGDFEALLLGVDDPTEYFVEAAGVRSETFSIDVADLPYVDQLDLTYYFPRYTGLEPRTREDGGDIAALPGTLVEVRIHPTMVTSGGQFLIDGETAQDLSLEEDGTFLARLTVREEGFYSIQLARENGDLVPASPEYRIDLLTDQEPSVHFSKPGRDVAASPIEEVYLEVSANDDYGIGDVRIVYSVNGEKEDTVPLFQGSGAPLPEVSTGHTLFLEEWELEPGDLIAYYALVRDNRTISGTRAVASDMFFLNVRPLERAYRQGEESGAQQQGGGGGATPETALSELQRQIISATFNLIRQRDSYDPEEFSENVVSVSLSQGRLKEQVGTLLERMQNRGLTRTDPGFRDVSSILPKAVEAMTNAQEDLDTEELREAIPDEQIALRYVQQAEETYERYVTQQQQQPGGGGGSQAAAEDLADLFELELDKLKNQYETVQRGAQRQADNELDELLEKLKELSQRQEQQAERQRRRAQASPQGASSGGGTAQRELAEQTEEAARELLRLARENNDQQLEETARQLQQAAEAMRQSASQAGSTSTTEAQTALRRLEETRRQLEEARSDRARRDAQTAINQVEKLQEQQRDVQRQVRELPTSGTERSGAIEQLRERKDQMTDAVSELERELDRSAASSSADNPEAARALQDGANHIRESKLKEKLQYSRGTIEQWDPQSAVTLELTIEADLQALRDELERAAGAASQRERNPLEEALEEARDLVRGMEAMERRLS</sequence>
<organism evidence="4">
    <name type="scientific">marine metagenome</name>
    <dbReference type="NCBI Taxonomy" id="408172"/>
    <lineage>
        <taxon>unclassified sequences</taxon>
        <taxon>metagenomes</taxon>
        <taxon>ecological metagenomes</taxon>
    </lineage>
</organism>
<evidence type="ECO:0000256" key="3">
    <source>
        <dbReference type="SAM" id="Phobius"/>
    </source>
</evidence>
<feature type="transmembrane region" description="Helical" evidence="3">
    <location>
        <begin position="21"/>
        <end position="43"/>
    </location>
</feature>
<gene>
    <name evidence="4" type="ORF">METZ01_LOCUS49137</name>
</gene>
<protein>
    <recommendedName>
        <fullName evidence="5">DUF4175 family protein</fullName>
    </recommendedName>
</protein>
<feature type="compositionally biased region" description="Basic and acidic residues" evidence="2">
    <location>
        <begin position="697"/>
        <end position="706"/>
    </location>
</feature>
<keyword evidence="3" id="KW-0812">Transmembrane</keyword>
<feature type="compositionally biased region" description="Basic and acidic residues" evidence="2">
    <location>
        <begin position="816"/>
        <end position="829"/>
    </location>
</feature>
<name>A0A381S551_9ZZZZ</name>
<evidence type="ECO:0000313" key="4">
    <source>
        <dbReference type="EMBL" id="SUZ96283.1"/>
    </source>
</evidence>
<feature type="non-terminal residue" evidence="4">
    <location>
        <position position="967"/>
    </location>
</feature>
<dbReference type="EMBL" id="UINC01002400">
    <property type="protein sequence ID" value="SUZ96283.1"/>
    <property type="molecule type" value="Genomic_DNA"/>
</dbReference>
<feature type="transmembrane region" description="Helical" evidence="3">
    <location>
        <begin position="141"/>
        <end position="162"/>
    </location>
</feature>
<evidence type="ECO:0008006" key="5">
    <source>
        <dbReference type="Google" id="ProtNLM"/>
    </source>
</evidence>
<feature type="non-terminal residue" evidence="4">
    <location>
        <position position="1"/>
    </location>
</feature>
<feature type="compositionally biased region" description="Basic and acidic residues" evidence="2">
    <location>
        <begin position="844"/>
        <end position="865"/>
    </location>
</feature>
<proteinExistence type="predicted"/>
<accession>A0A381S551</accession>
<feature type="transmembrane region" description="Helical" evidence="3">
    <location>
        <begin position="55"/>
        <end position="74"/>
    </location>
</feature>
<reference evidence="4" key="1">
    <citation type="submission" date="2018-05" db="EMBL/GenBank/DDBJ databases">
        <authorList>
            <person name="Lanie J.A."/>
            <person name="Ng W.-L."/>
            <person name="Kazmierczak K.M."/>
            <person name="Andrzejewski T.M."/>
            <person name="Davidsen T.M."/>
            <person name="Wayne K.J."/>
            <person name="Tettelin H."/>
            <person name="Glass J.I."/>
            <person name="Rusch D."/>
            <person name="Podicherti R."/>
            <person name="Tsui H.-C.T."/>
            <person name="Winkler M.E."/>
        </authorList>
    </citation>
    <scope>NUCLEOTIDE SEQUENCE</scope>
</reference>